<protein>
    <submittedName>
        <fullName evidence="1">Uncharacterized protein</fullName>
    </submittedName>
</protein>
<evidence type="ECO:0000313" key="2">
    <source>
        <dbReference type="Proteomes" id="UP000479710"/>
    </source>
</evidence>
<evidence type="ECO:0000313" key="1">
    <source>
        <dbReference type="EMBL" id="KAF0894878.1"/>
    </source>
</evidence>
<gene>
    <name evidence="1" type="ORF">E2562_004886</name>
</gene>
<reference evidence="1 2" key="1">
    <citation type="submission" date="2019-11" db="EMBL/GenBank/DDBJ databases">
        <title>Whole genome sequence of Oryza granulata.</title>
        <authorList>
            <person name="Li W."/>
        </authorList>
    </citation>
    <scope>NUCLEOTIDE SEQUENCE [LARGE SCALE GENOMIC DNA]</scope>
    <source>
        <strain evidence="2">cv. Menghai</strain>
        <tissue evidence="1">Leaf</tissue>
    </source>
</reference>
<sequence length="73" mass="7547">MKGMGLDVGLTSKDLASRPRIARAALGEDWGSGREGIGQRRKTSSTEAMAACTGRPGGIAAVVTAWLAFGRGR</sequence>
<dbReference type="Proteomes" id="UP000479710">
    <property type="component" value="Unassembled WGS sequence"/>
</dbReference>
<comment type="caution">
    <text evidence="1">The sequence shown here is derived from an EMBL/GenBank/DDBJ whole genome shotgun (WGS) entry which is preliminary data.</text>
</comment>
<proteinExistence type="predicted"/>
<dbReference type="AlphaFoldDB" id="A0A6G1C348"/>
<accession>A0A6G1C348</accession>
<keyword evidence="2" id="KW-1185">Reference proteome</keyword>
<organism evidence="1 2">
    <name type="scientific">Oryza meyeriana var. granulata</name>
    <dbReference type="NCBI Taxonomy" id="110450"/>
    <lineage>
        <taxon>Eukaryota</taxon>
        <taxon>Viridiplantae</taxon>
        <taxon>Streptophyta</taxon>
        <taxon>Embryophyta</taxon>
        <taxon>Tracheophyta</taxon>
        <taxon>Spermatophyta</taxon>
        <taxon>Magnoliopsida</taxon>
        <taxon>Liliopsida</taxon>
        <taxon>Poales</taxon>
        <taxon>Poaceae</taxon>
        <taxon>BOP clade</taxon>
        <taxon>Oryzoideae</taxon>
        <taxon>Oryzeae</taxon>
        <taxon>Oryzinae</taxon>
        <taxon>Oryza</taxon>
        <taxon>Oryza meyeriana</taxon>
    </lineage>
</organism>
<name>A0A6G1C348_9ORYZ</name>
<dbReference type="EMBL" id="SPHZ02000010">
    <property type="protein sequence ID" value="KAF0894878.1"/>
    <property type="molecule type" value="Genomic_DNA"/>
</dbReference>